<accession>A0ABU9DTI6</accession>
<organism evidence="9 10">
    <name type="scientific">Paenibacillus filicis</name>
    <dbReference type="NCBI Taxonomy" id="669464"/>
    <lineage>
        <taxon>Bacteria</taxon>
        <taxon>Bacillati</taxon>
        <taxon>Bacillota</taxon>
        <taxon>Bacilli</taxon>
        <taxon>Bacillales</taxon>
        <taxon>Paenibacillaceae</taxon>
        <taxon>Paenibacillus</taxon>
    </lineage>
</organism>
<keyword evidence="3" id="KW-1003">Cell membrane</keyword>
<evidence type="ECO:0000256" key="5">
    <source>
        <dbReference type="ARBA" id="ARBA00022989"/>
    </source>
</evidence>
<evidence type="ECO:0000256" key="2">
    <source>
        <dbReference type="ARBA" id="ARBA00022448"/>
    </source>
</evidence>
<proteinExistence type="inferred from homology"/>
<keyword evidence="10" id="KW-1185">Reference proteome</keyword>
<evidence type="ECO:0000256" key="1">
    <source>
        <dbReference type="ARBA" id="ARBA00004651"/>
    </source>
</evidence>
<sequence>MNWVLLILAGFCEILGVAMINKLNRDRKVTSLLMLIASFGVSFALLTLAMQTLPMGTAYAIWTGVGAAGGALVGMFFFGEPKSGLRILFITLVLGSAIGLKLVA</sequence>
<comment type="subcellular location">
    <subcellularLocation>
        <location evidence="1 7">Cell membrane</location>
        <topology evidence="1 7">Multi-pass membrane protein</topology>
    </subcellularLocation>
</comment>
<dbReference type="Proteomes" id="UP001469365">
    <property type="component" value="Unassembled WGS sequence"/>
</dbReference>
<dbReference type="EMBL" id="JBBPCC010000027">
    <property type="protein sequence ID" value="MEK8132191.1"/>
    <property type="molecule type" value="Genomic_DNA"/>
</dbReference>
<dbReference type="Gene3D" id="1.10.3730.20">
    <property type="match status" value="1"/>
</dbReference>
<dbReference type="SUPFAM" id="SSF103481">
    <property type="entry name" value="Multidrug resistance efflux transporter EmrE"/>
    <property type="match status" value="1"/>
</dbReference>
<evidence type="ECO:0000313" key="10">
    <source>
        <dbReference type="Proteomes" id="UP001469365"/>
    </source>
</evidence>
<dbReference type="PANTHER" id="PTHR30561">
    <property type="entry name" value="SMR FAMILY PROTON-DEPENDENT DRUG EFFLUX TRANSPORTER SUGE"/>
    <property type="match status" value="1"/>
</dbReference>
<keyword evidence="2" id="KW-0813">Transport</keyword>
<evidence type="ECO:0000256" key="6">
    <source>
        <dbReference type="ARBA" id="ARBA00023136"/>
    </source>
</evidence>
<name>A0ABU9DTI6_9BACL</name>
<evidence type="ECO:0000256" key="4">
    <source>
        <dbReference type="ARBA" id="ARBA00022692"/>
    </source>
</evidence>
<gene>
    <name evidence="9" type="ORF">WMW72_30260</name>
</gene>
<dbReference type="InterPro" id="IPR045324">
    <property type="entry name" value="Small_multidrug_res"/>
</dbReference>
<keyword evidence="5 8" id="KW-1133">Transmembrane helix</keyword>
<dbReference type="InterPro" id="IPR000390">
    <property type="entry name" value="Small_drug/metabolite_transptr"/>
</dbReference>
<dbReference type="Pfam" id="PF00893">
    <property type="entry name" value="Multi_Drug_Res"/>
    <property type="match status" value="1"/>
</dbReference>
<protein>
    <submittedName>
        <fullName evidence="9">Multidrug efflux SMR transporter</fullName>
    </submittedName>
</protein>
<reference evidence="9 10" key="1">
    <citation type="submission" date="2024-04" db="EMBL/GenBank/DDBJ databases">
        <title>draft genome sequnece of Paenibacillus filicis.</title>
        <authorList>
            <person name="Kim D.-U."/>
        </authorList>
    </citation>
    <scope>NUCLEOTIDE SEQUENCE [LARGE SCALE GENOMIC DNA]</scope>
    <source>
        <strain evidence="9 10">KACC14197</strain>
    </source>
</reference>
<feature type="transmembrane region" description="Helical" evidence="8">
    <location>
        <begin position="57"/>
        <end position="78"/>
    </location>
</feature>
<dbReference type="PANTHER" id="PTHR30561:SF0">
    <property type="entry name" value="GUANIDINIUM EXPORTER"/>
    <property type="match status" value="1"/>
</dbReference>
<comment type="caution">
    <text evidence="9">The sequence shown here is derived from an EMBL/GenBank/DDBJ whole genome shotgun (WGS) entry which is preliminary data.</text>
</comment>
<evidence type="ECO:0000256" key="8">
    <source>
        <dbReference type="SAM" id="Phobius"/>
    </source>
</evidence>
<evidence type="ECO:0000256" key="7">
    <source>
        <dbReference type="RuleBase" id="RU003942"/>
    </source>
</evidence>
<feature type="transmembrane region" description="Helical" evidence="8">
    <location>
        <begin position="32"/>
        <end position="50"/>
    </location>
</feature>
<evidence type="ECO:0000313" key="9">
    <source>
        <dbReference type="EMBL" id="MEK8132191.1"/>
    </source>
</evidence>
<dbReference type="InterPro" id="IPR037185">
    <property type="entry name" value="EmrE-like"/>
</dbReference>
<keyword evidence="6 8" id="KW-0472">Membrane</keyword>
<comment type="similarity">
    <text evidence="7">Belongs to the drug/metabolite transporter (DMT) superfamily. Small multidrug resistance (SMR) (TC 2.A.7.1) family.</text>
</comment>
<evidence type="ECO:0000256" key="3">
    <source>
        <dbReference type="ARBA" id="ARBA00022475"/>
    </source>
</evidence>
<keyword evidence="4 7" id="KW-0812">Transmembrane</keyword>
<feature type="transmembrane region" description="Helical" evidence="8">
    <location>
        <begin position="84"/>
        <end position="103"/>
    </location>
</feature>
<dbReference type="RefSeq" id="WP_341419319.1">
    <property type="nucleotide sequence ID" value="NZ_JBBPCC010000027.1"/>
</dbReference>